<evidence type="ECO:0000313" key="3">
    <source>
        <dbReference type="Proteomes" id="UP000007471"/>
    </source>
</evidence>
<feature type="region of interest" description="Disordered" evidence="1">
    <location>
        <begin position="158"/>
        <end position="188"/>
    </location>
</feature>
<name>E8T7V6_MESCW</name>
<sequence length="188" mass="21027">MSAGQKDRTTKGKTYNLVRKRTKPPVDENGWQALTADFMESDAFRTLSGNAYRALFRLIIEHVSHGALSNGRLVVTHAQFIDYGVTGEYVADATGELEFKGIIRVKRGKAGDGTSHPNTYRLTFTGDFEGAAATNEWRRFTMAKAKEWSTTIRKQLAEQRGKLGRKKKTSLRNPEMPPLGNSEMRQAS</sequence>
<dbReference type="EMBL" id="CP002447">
    <property type="protein sequence ID" value="ADV12957.1"/>
    <property type="molecule type" value="Genomic_DNA"/>
</dbReference>
<reference evidence="3" key="1">
    <citation type="submission" date="2011-01" db="EMBL/GenBank/DDBJ databases">
        <title>Complete sequence of chromosome of Mesorhizobium ciceri bv. biserrulae WSM1271.</title>
        <authorList>
            <person name="Lucas S."/>
            <person name="Copeland A."/>
            <person name="Lapidus A."/>
            <person name="Cheng J.-F."/>
            <person name="Goodwin L."/>
            <person name="Pitluck S."/>
            <person name="Teshima H."/>
            <person name="Detter J.C."/>
            <person name="Han C."/>
            <person name="Tapia R."/>
            <person name="Land M."/>
            <person name="Hauser L."/>
            <person name="Kyrpides N."/>
            <person name="Ivanova N."/>
            <person name="Nandasena K."/>
            <person name="Reeve W.G."/>
            <person name="Howieson J.G."/>
            <person name="O'Hara G."/>
            <person name="Tiwari R.P."/>
            <person name="Woyke T."/>
        </authorList>
    </citation>
    <scope>NUCLEOTIDE SEQUENCE [LARGE SCALE GENOMIC DNA]</scope>
    <source>
        <strain evidence="3">HAMBI 2942 / LMG 23838 / WSM1271</strain>
    </source>
</reference>
<proteinExistence type="predicted"/>
<gene>
    <name evidence="2" type="ordered locus">Mesci_3840</name>
</gene>
<dbReference type="eggNOG" id="ENOG5033F13">
    <property type="taxonomic scope" value="Bacteria"/>
</dbReference>
<evidence type="ECO:0000313" key="2">
    <source>
        <dbReference type="EMBL" id="ADV12957.1"/>
    </source>
</evidence>
<dbReference type="OrthoDB" id="8350299at2"/>
<protein>
    <submittedName>
        <fullName evidence="2">Uncharacterized protein</fullName>
    </submittedName>
</protein>
<dbReference type="STRING" id="765698.Mesci_3840"/>
<dbReference type="KEGG" id="mci:Mesci_3840"/>
<evidence type="ECO:0000256" key="1">
    <source>
        <dbReference type="SAM" id="MobiDB-lite"/>
    </source>
</evidence>
<accession>E8T7V6</accession>
<organism evidence="2 3">
    <name type="scientific">Mesorhizobium ciceri biovar biserrulae (strain HAMBI 2942 / LMG 23838 / WSM1271)</name>
    <dbReference type="NCBI Taxonomy" id="765698"/>
    <lineage>
        <taxon>Bacteria</taxon>
        <taxon>Pseudomonadati</taxon>
        <taxon>Pseudomonadota</taxon>
        <taxon>Alphaproteobacteria</taxon>
        <taxon>Hyphomicrobiales</taxon>
        <taxon>Phyllobacteriaceae</taxon>
        <taxon>Mesorhizobium</taxon>
    </lineage>
</organism>
<dbReference type="Proteomes" id="UP000007471">
    <property type="component" value="Chromosome"/>
</dbReference>
<dbReference type="AlphaFoldDB" id="E8T7V6"/>
<dbReference type="HOGENOM" id="CLU_1446557_0_0_5"/>
<dbReference type="RefSeq" id="WP_013531623.1">
    <property type="nucleotide sequence ID" value="NC_014923.1"/>
</dbReference>
<dbReference type="PATRIC" id="fig|765698.3.peg.4338"/>